<keyword evidence="3" id="KW-1185">Reference proteome</keyword>
<feature type="compositionally biased region" description="Polar residues" evidence="1">
    <location>
        <begin position="143"/>
        <end position="165"/>
    </location>
</feature>
<feature type="compositionally biased region" description="Polar residues" evidence="1">
    <location>
        <begin position="219"/>
        <end position="228"/>
    </location>
</feature>
<gene>
    <name evidence="2" type="ORF">Pfra01_000348400</name>
</gene>
<dbReference type="EMBL" id="BSXT01000266">
    <property type="protein sequence ID" value="GMF22898.1"/>
    <property type="molecule type" value="Genomic_DNA"/>
</dbReference>
<sequence length="334" mass="35071">MPRKGTRSSTKIPTKKAAGAPETKSKPRGRASVLAKATQVASAAIQSPGASNAPSSTHSRQTCRSVKDSHEFEVPQLSTKAPLQLRRSQRTLGSVPLLSRHTKRSNSFGGQFDSSSDDEEEVPEPEEIANDIDGQQERYHAVQLQSSNLPPAQASVPVQSTQTSGELDQLKAELALSSVLDQRELRIEFVHLIAKRQLSVAGIARDERGYGAYAKATIPRSSASTPRTTYEAAVASGPRSQSPSGSLPGAGPPAPTSSVTRGIRAGSHGAGASQGRAAPGEHAPHGSGGLHSGLEEPMEASYDCEPLTTAGVLDLRRGPSTQRLHCTGRDASLP</sequence>
<organism evidence="2 3">
    <name type="scientific">Phytophthora fragariaefolia</name>
    <dbReference type="NCBI Taxonomy" id="1490495"/>
    <lineage>
        <taxon>Eukaryota</taxon>
        <taxon>Sar</taxon>
        <taxon>Stramenopiles</taxon>
        <taxon>Oomycota</taxon>
        <taxon>Peronosporomycetes</taxon>
        <taxon>Peronosporales</taxon>
        <taxon>Peronosporaceae</taxon>
        <taxon>Phytophthora</taxon>
    </lineage>
</organism>
<dbReference type="OrthoDB" id="144381at2759"/>
<proteinExistence type="predicted"/>
<dbReference type="Proteomes" id="UP001165121">
    <property type="component" value="Unassembled WGS sequence"/>
</dbReference>
<protein>
    <submittedName>
        <fullName evidence="2">Unnamed protein product</fullName>
    </submittedName>
</protein>
<evidence type="ECO:0000313" key="3">
    <source>
        <dbReference type="Proteomes" id="UP001165121"/>
    </source>
</evidence>
<feature type="region of interest" description="Disordered" evidence="1">
    <location>
        <begin position="1"/>
        <end position="165"/>
    </location>
</feature>
<reference evidence="2" key="1">
    <citation type="submission" date="2023-04" db="EMBL/GenBank/DDBJ databases">
        <title>Phytophthora fragariaefolia NBRC 109709.</title>
        <authorList>
            <person name="Ichikawa N."/>
            <person name="Sato H."/>
            <person name="Tonouchi N."/>
        </authorList>
    </citation>
    <scope>NUCLEOTIDE SEQUENCE</scope>
    <source>
        <strain evidence="2">NBRC 109709</strain>
    </source>
</reference>
<comment type="caution">
    <text evidence="2">The sequence shown here is derived from an EMBL/GenBank/DDBJ whole genome shotgun (WGS) entry which is preliminary data.</text>
</comment>
<feature type="compositionally biased region" description="Acidic residues" evidence="1">
    <location>
        <begin position="115"/>
        <end position="130"/>
    </location>
</feature>
<dbReference type="AlphaFoldDB" id="A0A9W6TZA1"/>
<evidence type="ECO:0000256" key="1">
    <source>
        <dbReference type="SAM" id="MobiDB-lite"/>
    </source>
</evidence>
<feature type="region of interest" description="Disordered" evidence="1">
    <location>
        <begin position="218"/>
        <end position="334"/>
    </location>
</feature>
<evidence type="ECO:0000313" key="2">
    <source>
        <dbReference type="EMBL" id="GMF22898.1"/>
    </source>
</evidence>
<name>A0A9W6TZA1_9STRA</name>
<accession>A0A9W6TZA1</accession>
<feature type="compositionally biased region" description="Polar residues" evidence="1">
    <location>
        <begin position="39"/>
        <end position="64"/>
    </location>
</feature>